<accession>A0A839UZ52</accession>
<sequence>MSESTTTALSNSRVLVIGATGGIGAATARAFATAGAHVVAAGRDAAKLAATGAAHTARLDLLDNDAIEALFAAETAFDHVVIAAAATVSGPVGRLPLEDAYSSMQSKFWGAYRVARAARIADGGSLTFISGFLSHRPSAASVLQGAINAALEALGRGLALERAPLRVNTVSPGLIDTPLWAGMADEARSAMFDSTARRLPARRIGKPDDVAQAVLFVAANPFVTGTTVTVDGGGTIA</sequence>
<dbReference type="PANTHER" id="PTHR43477:SF1">
    <property type="entry name" value="DIHYDROANTICAPSIN 7-DEHYDROGENASE"/>
    <property type="match status" value="1"/>
</dbReference>
<evidence type="ECO:0000256" key="1">
    <source>
        <dbReference type="ARBA" id="ARBA00006484"/>
    </source>
</evidence>
<dbReference type="RefSeq" id="WP_183275052.1">
    <property type="nucleotide sequence ID" value="NZ_JACHXV010000005.1"/>
</dbReference>
<dbReference type="Gene3D" id="3.40.50.720">
    <property type="entry name" value="NAD(P)-binding Rossmann-like Domain"/>
    <property type="match status" value="1"/>
</dbReference>
<keyword evidence="4" id="KW-1185">Reference proteome</keyword>
<evidence type="ECO:0000256" key="2">
    <source>
        <dbReference type="ARBA" id="ARBA00023002"/>
    </source>
</evidence>
<dbReference type="Pfam" id="PF13561">
    <property type="entry name" value="adh_short_C2"/>
    <property type="match status" value="1"/>
</dbReference>
<reference evidence="3 4" key="1">
    <citation type="submission" date="2020-08" db="EMBL/GenBank/DDBJ databases">
        <title>Genomic Encyclopedia of Type Strains, Phase III (KMG-III): the genomes of soil and plant-associated and newly described type strains.</title>
        <authorList>
            <person name="Whitman W."/>
        </authorList>
    </citation>
    <scope>NUCLEOTIDE SEQUENCE [LARGE SCALE GENOMIC DNA]</scope>
    <source>
        <strain evidence="3 4">CECT 8088</strain>
    </source>
</reference>
<dbReference type="InterPro" id="IPR051122">
    <property type="entry name" value="SDR_DHRS6-like"/>
</dbReference>
<dbReference type="GO" id="GO:0016491">
    <property type="term" value="F:oxidoreductase activity"/>
    <property type="evidence" value="ECO:0007669"/>
    <property type="project" value="UniProtKB-KW"/>
</dbReference>
<dbReference type="SUPFAM" id="SSF51735">
    <property type="entry name" value="NAD(P)-binding Rossmann-fold domains"/>
    <property type="match status" value="1"/>
</dbReference>
<keyword evidence="2" id="KW-0560">Oxidoreductase</keyword>
<organism evidence="3 4">
    <name type="scientific">Endobacter medicaginis</name>
    <dbReference type="NCBI Taxonomy" id="1181271"/>
    <lineage>
        <taxon>Bacteria</taxon>
        <taxon>Pseudomonadati</taxon>
        <taxon>Pseudomonadota</taxon>
        <taxon>Alphaproteobacteria</taxon>
        <taxon>Acetobacterales</taxon>
        <taxon>Acetobacteraceae</taxon>
        <taxon>Endobacter</taxon>
    </lineage>
</organism>
<dbReference type="PANTHER" id="PTHR43477">
    <property type="entry name" value="DIHYDROANTICAPSIN 7-DEHYDROGENASE"/>
    <property type="match status" value="1"/>
</dbReference>
<comment type="similarity">
    <text evidence="1">Belongs to the short-chain dehydrogenases/reductases (SDR) family.</text>
</comment>
<name>A0A839UZ52_9PROT</name>
<dbReference type="EMBL" id="JACHXV010000005">
    <property type="protein sequence ID" value="MBB3173905.1"/>
    <property type="molecule type" value="Genomic_DNA"/>
</dbReference>
<gene>
    <name evidence="3" type="ORF">FHR90_001737</name>
</gene>
<dbReference type="InterPro" id="IPR002347">
    <property type="entry name" value="SDR_fam"/>
</dbReference>
<proteinExistence type="inferred from homology"/>
<evidence type="ECO:0000313" key="3">
    <source>
        <dbReference type="EMBL" id="MBB3173905.1"/>
    </source>
</evidence>
<protein>
    <submittedName>
        <fullName evidence="3">NAD(P)-dependent dehydrogenase (Short-subunit alcohol dehydrogenase family)</fullName>
    </submittedName>
</protein>
<dbReference type="NCBIfam" id="NF005449">
    <property type="entry name" value="PRK07041.1"/>
    <property type="match status" value="1"/>
</dbReference>
<dbReference type="InterPro" id="IPR036291">
    <property type="entry name" value="NAD(P)-bd_dom_sf"/>
</dbReference>
<comment type="caution">
    <text evidence="3">The sequence shown here is derived from an EMBL/GenBank/DDBJ whole genome shotgun (WGS) entry which is preliminary data.</text>
</comment>
<dbReference type="Proteomes" id="UP000557688">
    <property type="component" value="Unassembled WGS sequence"/>
</dbReference>
<evidence type="ECO:0000313" key="4">
    <source>
        <dbReference type="Proteomes" id="UP000557688"/>
    </source>
</evidence>
<dbReference type="AlphaFoldDB" id="A0A839UZ52"/>
<dbReference type="PRINTS" id="PR00081">
    <property type="entry name" value="GDHRDH"/>
</dbReference>